<protein>
    <submittedName>
        <fullName evidence="4">RNA methyltransferase</fullName>
    </submittedName>
</protein>
<dbReference type="InterPro" id="IPR010280">
    <property type="entry name" value="U5_MeTrfase_fam"/>
</dbReference>
<evidence type="ECO:0000256" key="1">
    <source>
        <dbReference type="ARBA" id="ARBA00022603"/>
    </source>
</evidence>
<dbReference type="GO" id="GO:0003723">
    <property type="term" value="F:RNA binding"/>
    <property type="evidence" value="ECO:0007669"/>
    <property type="project" value="TreeGrafter"/>
</dbReference>
<dbReference type="SUPFAM" id="SSF53335">
    <property type="entry name" value="S-adenosyl-L-methionine-dependent methyltransferases"/>
    <property type="match status" value="1"/>
</dbReference>
<accession>A0A2K9V8A6</accession>
<dbReference type="PROSITE" id="PS51687">
    <property type="entry name" value="SAM_MT_RNA_M5U"/>
    <property type="match status" value="1"/>
</dbReference>
<dbReference type="Gene3D" id="2.40.50.1070">
    <property type="match status" value="1"/>
</dbReference>
<organism evidence="4">
    <name type="scientific">Bandra megavirus</name>
    <dbReference type="NCBI Taxonomy" id="2071566"/>
    <lineage>
        <taxon>Viruses</taxon>
        <taxon>Varidnaviria</taxon>
        <taxon>Bamfordvirae</taxon>
        <taxon>Nucleocytoviricota</taxon>
        <taxon>Megaviricetes</taxon>
        <taxon>Imitervirales</taxon>
        <taxon>Mimiviridae</taxon>
        <taxon>Megamimivirinae</taxon>
        <taxon>Megavirus</taxon>
    </lineage>
</organism>
<keyword evidence="3" id="KW-0949">S-adenosyl-L-methionine</keyword>
<dbReference type="PANTHER" id="PTHR45904">
    <property type="entry name" value="TRNA (URACIL-5-)-METHYLTRANSFERASE"/>
    <property type="match status" value="1"/>
</dbReference>
<proteinExistence type="predicted"/>
<dbReference type="InterPro" id="IPR045850">
    <property type="entry name" value="TRM2_met"/>
</dbReference>
<name>A0A2K9V8A6_9VIRU</name>
<dbReference type="InterPro" id="IPR029063">
    <property type="entry name" value="SAM-dependent_MTases_sf"/>
</dbReference>
<dbReference type="GO" id="GO:0006396">
    <property type="term" value="P:RNA processing"/>
    <property type="evidence" value="ECO:0007669"/>
    <property type="project" value="InterPro"/>
</dbReference>
<dbReference type="PANTHER" id="PTHR45904:SF2">
    <property type="entry name" value="TRNA (URACIL-5-)-METHYLTRANSFERASE HOMOLOG A"/>
    <property type="match status" value="1"/>
</dbReference>
<dbReference type="GO" id="GO:0032259">
    <property type="term" value="P:methylation"/>
    <property type="evidence" value="ECO:0007669"/>
    <property type="project" value="UniProtKB-KW"/>
</dbReference>
<keyword evidence="1 4" id="KW-0489">Methyltransferase</keyword>
<dbReference type="Gene3D" id="3.40.50.150">
    <property type="entry name" value="Vaccinia Virus protein VP39"/>
    <property type="match status" value="1"/>
</dbReference>
<evidence type="ECO:0000256" key="3">
    <source>
        <dbReference type="ARBA" id="ARBA00022691"/>
    </source>
</evidence>
<reference evidence="4" key="1">
    <citation type="submission" date="2018-01" db="EMBL/GenBank/DDBJ databases">
        <title>Draft genome sequence of Bandra megavirus.</title>
        <authorList>
            <person name="Chatterjee A."/>
            <person name="Yadav R."/>
            <person name="Kondabagil K."/>
        </authorList>
    </citation>
    <scope>NUCLEOTIDE SEQUENCE</scope>
    <source>
        <strain evidence="4">KK-1</strain>
    </source>
</reference>
<dbReference type="GO" id="GO:0008173">
    <property type="term" value="F:RNA methyltransferase activity"/>
    <property type="evidence" value="ECO:0007669"/>
    <property type="project" value="InterPro"/>
</dbReference>
<dbReference type="EMBL" id="MG779341">
    <property type="protein sequence ID" value="AUV58433.1"/>
    <property type="molecule type" value="Genomic_DNA"/>
</dbReference>
<sequence>MNNIYSEILEKQKNCEESLSIYYNVKTICHTMLFYPKNKYYANKLAIDLNNCNEIDSNIITNKILINIAKEWINFIKSSPYDVYDKKSGLGFWNQISFKINCDNELMVKIMVIKNNWIQKISCLNLQKIIKYIDTKYSVIHNCIYIQWSENQSCPYKDDNMQLIWGSNGILENILGINFKITPFTFSQGNPNTCDLLYSTIHKFINIKNNTNIICYGRNIGHICFTIPQKSIIHGYNPCRVVDTDLRETLYINNIKPIIYLSLDEKCNLISNKLFEITNCDQIIILSPGRNGLKKNIIGSIKNNRNQIISFYYVSCYTKSLVRDLESITNCCISRIQPINLFPNTPFYEILVEIIL</sequence>
<evidence type="ECO:0000256" key="2">
    <source>
        <dbReference type="ARBA" id="ARBA00022679"/>
    </source>
</evidence>
<evidence type="ECO:0000313" key="4">
    <source>
        <dbReference type="EMBL" id="AUV58433.1"/>
    </source>
</evidence>
<keyword evidence="2 4" id="KW-0808">Transferase</keyword>